<reference evidence="1" key="2">
    <citation type="journal article" date="2015" name="Fish Shellfish Immunol.">
        <title>Early steps in the European eel (Anguilla anguilla)-Vibrio vulnificus interaction in the gills: Role of the RtxA13 toxin.</title>
        <authorList>
            <person name="Callol A."/>
            <person name="Pajuelo D."/>
            <person name="Ebbesson L."/>
            <person name="Teles M."/>
            <person name="MacKenzie S."/>
            <person name="Amaro C."/>
        </authorList>
    </citation>
    <scope>NUCLEOTIDE SEQUENCE</scope>
</reference>
<dbReference type="AlphaFoldDB" id="A0A0E9TV79"/>
<proteinExistence type="predicted"/>
<protein>
    <submittedName>
        <fullName evidence="1">Uncharacterized protein</fullName>
    </submittedName>
</protein>
<dbReference type="EMBL" id="GBXM01051777">
    <property type="protein sequence ID" value="JAH56800.1"/>
    <property type="molecule type" value="Transcribed_RNA"/>
</dbReference>
<organism evidence="1">
    <name type="scientific">Anguilla anguilla</name>
    <name type="common">European freshwater eel</name>
    <name type="synonym">Muraena anguilla</name>
    <dbReference type="NCBI Taxonomy" id="7936"/>
    <lineage>
        <taxon>Eukaryota</taxon>
        <taxon>Metazoa</taxon>
        <taxon>Chordata</taxon>
        <taxon>Craniata</taxon>
        <taxon>Vertebrata</taxon>
        <taxon>Euteleostomi</taxon>
        <taxon>Actinopterygii</taxon>
        <taxon>Neopterygii</taxon>
        <taxon>Teleostei</taxon>
        <taxon>Anguilliformes</taxon>
        <taxon>Anguillidae</taxon>
        <taxon>Anguilla</taxon>
    </lineage>
</organism>
<name>A0A0E9TV79_ANGAN</name>
<sequence length="53" mass="5638">MLLPRNLTPVNLISLGGHNLLSTEVGHRPADLGVVLPQFFSIAVCVQQQQASG</sequence>
<evidence type="ECO:0000313" key="1">
    <source>
        <dbReference type="EMBL" id="JAH56800.1"/>
    </source>
</evidence>
<reference evidence="1" key="1">
    <citation type="submission" date="2014-11" db="EMBL/GenBank/DDBJ databases">
        <authorList>
            <person name="Amaro Gonzalez C."/>
        </authorList>
    </citation>
    <scope>NUCLEOTIDE SEQUENCE</scope>
</reference>
<accession>A0A0E9TV79</accession>